<keyword evidence="3" id="KW-1185">Reference proteome</keyword>
<feature type="transmembrane region" description="Helical" evidence="1">
    <location>
        <begin position="167"/>
        <end position="198"/>
    </location>
</feature>
<dbReference type="EMBL" id="BX293980">
    <property type="protein sequence ID" value="CAE77372.1"/>
    <property type="molecule type" value="Genomic_DNA"/>
</dbReference>
<keyword evidence="1" id="KW-0472">Membrane</keyword>
<evidence type="ECO:0000256" key="1">
    <source>
        <dbReference type="SAM" id="Phobius"/>
    </source>
</evidence>
<dbReference type="Proteomes" id="UP000001016">
    <property type="component" value="Chromosome"/>
</dbReference>
<dbReference type="HOGENOM" id="CLU_082399_0_0_14"/>
<sequence>MATNVFGVAFGFIAGGVLLIIGANNISSSAVISTTNTATQIIKNNEQINKEIINPKIEEKNIHIKKSEQNLNLLKITQKQFKYKKLILAGLILSLIGAVIGISINAFYTFENWTQLHIYIRRREIYRYLELLIIETSFSTFNSIGLFTLLIMSIVGLSALKKNKDILLIFIVAIAIPLFNPIFINSFGGILILVGVIIKKIIEQKEEIIQKITK</sequence>
<dbReference type="KEGG" id="mmy:MSC_0754"/>
<feature type="transmembrane region" description="Helical" evidence="1">
    <location>
        <begin position="6"/>
        <end position="26"/>
    </location>
</feature>
<organism evidence="2 3">
    <name type="scientific">Mycoplasma mycoides subsp. mycoides SC (strain CCUG 32753 / NCTC 10114 / PG1)</name>
    <dbReference type="NCBI Taxonomy" id="272632"/>
    <lineage>
        <taxon>Bacteria</taxon>
        <taxon>Bacillati</taxon>
        <taxon>Mycoplasmatota</taxon>
        <taxon>Mollicutes</taxon>
        <taxon>Mycoplasmataceae</taxon>
        <taxon>Mycoplasma</taxon>
    </lineage>
</organism>
<proteinExistence type="predicted"/>
<feature type="transmembrane region" description="Helical" evidence="1">
    <location>
        <begin position="86"/>
        <end position="108"/>
    </location>
</feature>
<accession>Q6MSL7</accession>
<reference evidence="2 3" key="1">
    <citation type="journal article" date="2004" name="Genome Res.">
        <title>The genome sequence of Mycoplasma mycoides subsp. mycoides SC type strain PG1T, the causative agent of contagious bovine pleuropneumonia (CBPP).</title>
        <authorList>
            <person name="Westberg J."/>
            <person name="Persson A."/>
            <person name="Holmberg A."/>
            <person name="Goesmann A."/>
            <person name="Lundeberg J."/>
            <person name="Johansson K.-E."/>
            <person name="Pettersson B."/>
            <person name="Uhlen M."/>
        </authorList>
    </citation>
    <scope>NUCLEOTIDE SEQUENCE [LARGE SCALE GENOMIC DNA]</scope>
    <source>
        <strain evidence="2 3">PG1</strain>
    </source>
</reference>
<dbReference type="eggNOG" id="ENOG5031ZG3">
    <property type="taxonomic scope" value="Bacteria"/>
</dbReference>
<dbReference type="AlphaFoldDB" id="Q6MSL7"/>
<dbReference type="RefSeq" id="WP_011166922.1">
    <property type="nucleotide sequence ID" value="NC_005364.2"/>
</dbReference>
<gene>
    <name evidence="2" type="ordered locus">MSC_0754</name>
</gene>
<evidence type="ECO:0000313" key="2">
    <source>
        <dbReference type="EMBL" id="CAE77372.1"/>
    </source>
</evidence>
<evidence type="ECO:0000313" key="3">
    <source>
        <dbReference type="Proteomes" id="UP000001016"/>
    </source>
</evidence>
<keyword evidence="1 2" id="KW-0812">Transmembrane</keyword>
<protein>
    <submittedName>
        <fullName evidence="2">Hypothetical transmembrane protein</fullName>
    </submittedName>
</protein>
<dbReference type="PATRIC" id="fig|272632.4.peg.811"/>
<feature type="transmembrane region" description="Helical" evidence="1">
    <location>
        <begin position="128"/>
        <end position="155"/>
    </location>
</feature>
<keyword evidence="1" id="KW-1133">Transmembrane helix</keyword>
<name>Q6MSL7_MYCMS</name>